<reference evidence="1" key="1">
    <citation type="submission" date="2019-08" db="EMBL/GenBank/DDBJ databases">
        <authorList>
            <person name="Kucharzyk K."/>
            <person name="Murdoch R.W."/>
            <person name="Higgins S."/>
            <person name="Loffler F."/>
        </authorList>
    </citation>
    <scope>NUCLEOTIDE SEQUENCE</scope>
</reference>
<proteinExistence type="predicted"/>
<comment type="caution">
    <text evidence="1">The sequence shown here is derived from an EMBL/GenBank/DDBJ whole genome shotgun (WGS) entry which is preliminary data.</text>
</comment>
<accession>A0A645F6Z2</accession>
<name>A0A645F6Z2_9ZZZZ</name>
<gene>
    <name evidence="1" type="ORF">SDC9_157260</name>
</gene>
<evidence type="ECO:0000313" key="1">
    <source>
        <dbReference type="EMBL" id="MPN09967.1"/>
    </source>
</evidence>
<protein>
    <submittedName>
        <fullName evidence="1">Uncharacterized protein</fullName>
    </submittedName>
</protein>
<dbReference type="EMBL" id="VSSQ01056105">
    <property type="protein sequence ID" value="MPN09967.1"/>
    <property type="molecule type" value="Genomic_DNA"/>
</dbReference>
<sequence length="63" mass="6925">MQSRDVAAQIIEAVAAGLAGAVKIHTVEFFHNVNVVGHLVFWYHWLPKAFNLNIFAVIAANGH</sequence>
<dbReference type="AlphaFoldDB" id="A0A645F6Z2"/>
<organism evidence="1">
    <name type="scientific">bioreactor metagenome</name>
    <dbReference type="NCBI Taxonomy" id="1076179"/>
    <lineage>
        <taxon>unclassified sequences</taxon>
        <taxon>metagenomes</taxon>
        <taxon>ecological metagenomes</taxon>
    </lineage>
</organism>